<evidence type="ECO:0000313" key="3">
    <source>
        <dbReference type="Proteomes" id="UP001222770"/>
    </source>
</evidence>
<name>A0ABT6CHG3_9SPHN</name>
<keyword evidence="2" id="KW-0808">Transferase</keyword>
<evidence type="ECO:0000259" key="1">
    <source>
        <dbReference type="Pfam" id="PF04230"/>
    </source>
</evidence>
<feature type="domain" description="Polysaccharide pyruvyl transferase" evidence="1">
    <location>
        <begin position="72"/>
        <end position="291"/>
    </location>
</feature>
<proteinExistence type="predicted"/>
<gene>
    <name evidence="2" type="ORF">POM99_06960</name>
</gene>
<dbReference type="Pfam" id="PF04230">
    <property type="entry name" value="PS_pyruv_trans"/>
    <property type="match status" value="1"/>
</dbReference>
<keyword evidence="3" id="KW-1185">Reference proteome</keyword>
<dbReference type="InterPro" id="IPR007345">
    <property type="entry name" value="Polysacch_pyruvyl_Trfase"/>
</dbReference>
<organism evidence="2 3">
    <name type="scientific">Novosphingobium cyanobacteriorum</name>
    <dbReference type="NCBI Taxonomy" id="3024215"/>
    <lineage>
        <taxon>Bacteria</taxon>
        <taxon>Pseudomonadati</taxon>
        <taxon>Pseudomonadota</taxon>
        <taxon>Alphaproteobacteria</taxon>
        <taxon>Sphingomonadales</taxon>
        <taxon>Sphingomonadaceae</taxon>
        <taxon>Novosphingobium</taxon>
    </lineage>
</organism>
<dbReference type="GO" id="GO:0016740">
    <property type="term" value="F:transferase activity"/>
    <property type="evidence" value="ECO:0007669"/>
    <property type="project" value="UniProtKB-KW"/>
</dbReference>
<sequence length="366" mass="38741">MRRPRALACGDLNNGGDLLLLLQNLEFDGPGAIVRRWIDLPEDIQRQVRDAGGRLVPGRRIVAFARQCLGRDLVIGGGQLVRDNTSVRALAGLLLAALAVRISGGRVMTRGLGVSRLASRPRRLLWSMILRLADRVNVRDHASERNAARLVAPRHVVRTADMAFLETGSKQRLFARSEGAARHGTVIAPCIDSSEGRTLAGPGLDALVEAAQAAGLADAVTIACHDPRPEMDPKAGAVLIARYPGKPLAQAQANGLPDLAALYSRSALVLTNRLHAMIMAAHAGAPVIALDQPEGKLTMYAAELGVAVVAPDAALTPQQAQALVAQAIGYDRTAREDAMARVGREAARNLESDAQARVIGAESLAV</sequence>
<evidence type="ECO:0000313" key="2">
    <source>
        <dbReference type="EMBL" id="MDF8332933.1"/>
    </source>
</evidence>
<accession>A0ABT6CHG3</accession>
<dbReference type="EMBL" id="JAROCY010000005">
    <property type="protein sequence ID" value="MDF8332933.1"/>
    <property type="molecule type" value="Genomic_DNA"/>
</dbReference>
<dbReference type="PANTHER" id="PTHR36836">
    <property type="entry name" value="COLANIC ACID BIOSYNTHESIS PROTEIN WCAK"/>
    <property type="match status" value="1"/>
</dbReference>
<comment type="caution">
    <text evidence="2">The sequence shown here is derived from an EMBL/GenBank/DDBJ whole genome shotgun (WGS) entry which is preliminary data.</text>
</comment>
<dbReference type="Proteomes" id="UP001222770">
    <property type="component" value="Unassembled WGS sequence"/>
</dbReference>
<protein>
    <submittedName>
        <fullName evidence="2">Polysaccharide pyruvyl transferase family protein</fullName>
    </submittedName>
</protein>
<reference evidence="2 3" key="1">
    <citation type="submission" date="2023-03" db="EMBL/GenBank/DDBJ databases">
        <title>Novosphingobium cyanobacteriorum sp. nov., isolated from a eutrophic reservoir during the Microcystis bloom period.</title>
        <authorList>
            <person name="Kang M."/>
            <person name="Le V."/>
            <person name="Ko S.-R."/>
            <person name="Lee S.-A."/>
            <person name="Ahn C.-Y."/>
        </authorList>
    </citation>
    <scope>NUCLEOTIDE SEQUENCE [LARGE SCALE GENOMIC DNA]</scope>
    <source>
        <strain evidence="2 3">HBC54</strain>
    </source>
</reference>
<dbReference type="PANTHER" id="PTHR36836:SF1">
    <property type="entry name" value="COLANIC ACID BIOSYNTHESIS PROTEIN WCAK"/>
    <property type="match status" value="1"/>
</dbReference>
<dbReference type="RefSeq" id="WP_277276133.1">
    <property type="nucleotide sequence ID" value="NZ_JAROCY010000005.1"/>
</dbReference>